<proteinExistence type="predicted"/>
<keyword evidence="1" id="KW-0812">Transmembrane</keyword>
<protein>
    <submittedName>
        <fullName evidence="2">Putative membrane protein</fullName>
    </submittedName>
</protein>
<accession>R1E4M2</accession>
<gene>
    <name evidence="2" type="ORF">Nst1_495</name>
</gene>
<organism evidence="2 3">
    <name type="scientific">Nanobsidianus stetteri</name>
    <dbReference type="NCBI Taxonomy" id="1294122"/>
    <lineage>
        <taxon>Archaea</taxon>
        <taxon>Nanobdellota</taxon>
        <taxon>Candidatus Nanoarchaeia</taxon>
        <taxon>Nanoarchaeales</taxon>
        <taxon>Nanopusillaceae</taxon>
        <taxon>Candidatus Nanobsidianus</taxon>
    </lineage>
</organism>
<evidence type="ECO:0000313" key="2">
    <source>
        <dbReference type="EMBL" id="EOD42337.1"/>
    </source>
</evidence>
<comment type="caution">
    <text evidence="2">The sequence shown here is derived from an EMBL/GenBank/DDBJ whole genome shotgun (WGS) entry which is preliminary data.</text>
</comment>
<feature type="transmembrane region" description="Helical" evidence="1">
    <location>
        <begin position="6"/>
        <end position="29"/>
    </location>
</feature>
<keyword evidence="1" id="KW-0472">Membrane</keyword>
<dbReference type="EMBL" id="APJZ01000004">
    <property type="protein sequence ID" value="EOD42337.1"/>
    <property type="molecule type" value="Genomic_DNA"/>
</dbReference>
<keyword evidence="3" id="KW-1185">Reference proteome</keyword>
<feature type="transmembrane region" description="Helical" evidence="1">
    <location>
        <begin position="63"/>
        <end position="85"/>
    </location>
</feature>
<name>R1E4M2_NANST</name>
<dbReference type="AlphaFoldDB" id="R1E4M2"/>
<sequence length="122" mass="13725">MEVKEIIGWIGMLLATFWAGVHMLVAGAVAVNVFPIFGAFVGMFVALSIISGLVFLLNWKKYYLPNIIFWIIMLLLLFVGYVQYIRGGNINALFTNVLAEITLIIDIVEILLAFAIWKVDKE</sequence>
<reference evidence="2 3" key="1">
    <citation type="submission" date="2013-02" db="EMBL/GenBank/DDBJ databases">
        <title>Insights into archaeal evolution and symbiosis from the genomes of a Nanoarchaeon and its crenarchaeal host from Yellowstone National Park.</title>
        <authorList>
            <person name="Podar M."/>
            <person name="Makarova K.S."/>
            <person name="Graham D.E."/>
            <person name="Wolf Y.I."/>
            <person name="Koonin E.V."/>
            <person name="Reysenbach A.-L."/>
        </authorList>
    </citation>
    <scope>NUCLEOTIDE SEQUENCE [LARGE SCALE GENOMIC DNA]</scope>
</reference>
<keyword evidence="1" id="KW-1133">Transmembrane helix</keyword>
<feature type="transmembrane region" description="Helical" evidence="1">
    <location>
        <begin position="36"/>
        <end position="57"/>
    </location>
</feature>
<feature type="transmembrane region" description="Helical" evidence="1">
    <location>
        <begin position="97"/>
        <end position="117"/>
    </location>
</feature>
<dbReference type="Proteomes" id="UP000053279">
    <property type="component" value="Unassembled WGS sequence"/>
</dbReference>
<evidence type="ECO:0000313" key="3">
    <source>
        <dbReference type="Proteomes" id="UP000053279"/>
    </source>
</evidence>
<evidence type="ECO:0000256" key="1">
    <source>
        <dbReference type="SAM" id="Phobius"/>
    </source>
</evidence>